<name>A0A1C3WUW0_9HYPH</name>
<dbReference type="EMBL" id="FMAH01000041">
    <property type="protein sequence ID" value="SCB43761.1"/>
    <property type="molecule type" value="Genomic_DNA"/>
</dbReference>
<feature type="transmembrane region" description="Helical" evidence="8">
    <location>
        <begin position="354"/>
        <end position="372"/>
    </location>
</feature>
<dbReference type="AlphaFoldDB" id="A0A1C3WUW0"/>
<dbReference type="PANTHER" id="PTHR30294:SF46">
    <property type="entry name" value="ABC TRANSPORTER PERMEASE"/>
    <property type="match status" value="1"/>
</dbReference>
<keyword evidence="4" id="KW-1003">Cell membrane</keyword>
<evidence type="ECO:0000259" key="9">
    <source>
        <dbReference type="PROSITE" id="PS51012"/>
    </source>
</evidence>
<feature type="transmembrane region" description="Helical" evidence="8">
    <location>
        <begin position="294"/>
        <end position="314"/>
    </location>
</feature>
<dbReference type="GO" id="GO:0005886">
    <property type="term" value="C:plasma membrane"/>
    <property type="evidence" value="ECO:0007669"/>
    <property type="project" value="UniProtKB-SubCell"/>
</dbReference>
<dbReference type="STRING" id="411945.GA0061102_104125"/>
<proteinExistence type="inferred from homology"/>
<keyword evidence="11" id="KW-1185">Reference proteome</keyword>
<dbReference type="Proteomes" id="UP000199435">
    <property type="component" value="Unassembled WGS sequence"/>
</dbReference>
<dbReference type="Pfam" id="PF12698">
    <property type="entry name" value="ABC2_membrane_3"/>
    <property type="match status" value="1"/>
</dbReference>
<dbReference type="PROSITE" id="PS51012">
    <property type="entry name" value="ABC_TM2"/>
    <property type="match status" value="1"/>
</dbReference>
<feature type="transmembrane region" description="Helical" evidence="8">
    <location>
        <begin position="20"/>
        <end position="37"/>
    </location>
</feature>
<dbReference type="InterPro" id="IPR051449">
    <property type="entry name" value="ABC-2_transporter_component"/>
</dbReference>
<gene>
    <name evidence="10" type="ORF">GA0061102_104125</name>
</gene>
<sequence length="384" mass="41196">MKAILTICRIELGRVLSLKPAFSVLIIATIIYAAFYPQPYRTEALRHVPIAVVDLDGTNSSRELARRVDASADVAVAAVLPDQASAEREVHARNLFGILVIPQYFERDLLHNRQSPVALYADASYFLIYQRISGGVTAVAKTMGAEVETARLIAAKVDPRIAAAASDPMPLTAVPLFNPQGGYATYILPAAFVLIMQQTLLIGVGLLGTYRNDALRTGPAASIGPISVVAGKLLAYLILEAIVVPFYLIVIPYLYNIPRLGTPLSIFVFALPFVLAVGALGLVIASLFRSPLTVQLVSAALGIPFLFLAGFSWPTETMPPFLHAIATALPSTSAINGIVAVSQLGAPLPYVRQPFLTLWILAAVYIVIAILLESRSRQRPAAKA</sequence>
<evidence type="ECO:0000256" key="2">
    <source>
        <dbReference type="ARBA" id="ARBA00007783"/>
    </source>
</evidence>
<evidence type="ECO:0000256" key="7">
    <source>
        <dbReference type="ARBA" id="ARBA00023136"/>
    </source>
</evidence>
<dbReference type="RefSeq" id="WP_092854472.1">
    <property type="nucleotide sequence ID" value="NZ_FMAH01000041.1"/>
</dbReference>
<evidence type="ECO:0000256" key="3">
    <source>
        <dbReference type="ARBA" id="ARBA00022448"/>
    </source>
</evidence>
<dbReference type="InterPro" id="IPR013525">
    <property type="entry name" value="ABC2_TM"/>
</dbReference>
<accession>A0A1C3WUW0</accession>
<organism evidence="10 11">
    <name type="scientific">Rhizobium miluonense</name>
    <dbReference type="NCBI Taxonomy" id="411945"/>
    <lineage>
        <taxon>Bacteria</taxon>
        <taxon>Pseudomonadati</taxon>
        <taxon>Pseudomonadota</taxon>
        <taxon>Alphaproteobacteria</taxon>
        <taxon>Hyphomicrobiales</taxon>
        <taxon>Rhizobiaceae</taxon>
        <taxon>Rhizobium/Agrobacterium group</taxon>
        <taxon>Rhizobium</taxon>
    </lineage>
</organism>
<feature type="transmembrane region" description="Helical" evidence="8">
    <location>
        <begin position="233"/>
        <end position="255"/>
    </location>
</feature>
<feature type="transmembrane region" description="Helical" evidence="8">
    <location>
        <begin position="186"/>
        <end position="207"/>
    </location>
</feature>
<reference evidence="11" key="1">
    <citation type="submission" date="2016-08" db="EMBL/GenBank/DDBJ databases">
        <authorList>
            <person name="Varghese N."/>
            <person name="Submissions Spin"/>
        </authorList>
    </citation>
    <scope>NUCLEOTIDE SEQUENCE [LARGE SCALE GENOMIC DNA]</scope>
    <source>
        <strain evidence="11">HAMBI 2971</strain>
    </source>
</reference>
<feature type="domain" description="ABC transmembrane type-2" evidence="9">
    <location>
        <begin position="150"/>
        <end position="376"/>
    </location>
</feature>
<evidence type="ECO:0000313" key="11">
    <source>
        <dbReference type="Proteomes" id="UP000199435"/>
    </source>
</evidence>
<dbReference type="OrthoDB" id="9811522at2"/>
<keyword evidence="3" id="KW-0813">Transport</keyword>
<evidence type="ECO:0000256" key="6">
    <source>
        <dbReference type="ARBA" id="ARBA00022989"/>
    </source>
</evidence>
<dbReference type="InterPro" id="IPR047817">
    <property type="entry name" value="ABC2_TM_bact-type"/>
</dbReference>
<evidence type="ECO:0000313" key="10">
    <source>
        <dbReference type="EMBL" id="SCB43761.1"/>
    </source>
</evidence>
<feature type="transmembrane region" description="Helical" evidence="8">
    <location>
        <begin position="267"/>
        <end position="288"/>
    </location>
</feature>
<evidence type="ECO:0000256" key="8">
    <source>
        <dbReference type="SAM" id="Phobius"/>
    </source>
</evidence>
<dbReference type="PANTHER" id="PTHR30294">
    <property type="entry name" value="MEMBRANE COMPONENT OF ABC TRANSPORTER YHHJ-RELATED"/>
    <property type="match status" value="1"/>
</dbReference>
<evidence type="ECO:0000256" key="1">
    <source>
        <dbReference type="ARBA" id="ARBA00004651"/>
    </source>
</evidence>
<keyword evidence="5 8" id="KW-0812">Transmembrane</keyword>
<comment type="similarity">
    <text evidence="2">Belongs to the ABC-2 integral membrane protein family.</text>
</comment>
<dbReference type="GO" id="GO:0140359">
    <property type="term" value="F:ABC-type transporter activity"/>
    <property type="evidence" value="ECO:0007669"/>
    <property type="project" value="InterPro"/>
</dbReference>
<protein>
    <submittedName>
        <fullName evidence="10">ABC-2 type transport system permease protein</fullName>
    </submittedName>
</protein>
<evidence type="ECO:0000256" key="4">
    <source>
        <dbReference type="ARBA" id="ARBA00022475"/>
    </source>
</evidence>
<comment type="subcellular location">
    <subcellularLocation>
        <location evidence="1">Cell membrane</location>
        <topology evidence="1">Multi-pass membrane protein</topology>
    </subcellularLocation>
</comment>
<evidence type="ECO:0000256" key="5">
    <source>
        <dbReference type="ARBA" id="ARBA00022692"/>
    </source>
</evidence>
<keyword evidence="7 8" id="KW-0472">Membrane</keyword>
<dbReference type="Gene3D" id="3.40.1710.10">
    <property type="entry name" value="abc type-2 transporter like domain"/>
    <property type="match status" value="1"/>
</dbReference>
<keyword evidence="6 8" id="KW-1133">Transmembrane helix</keyword>